<dbReference type="RefSeq" id="WP_354699544.1">
    <property type="nucleotide sequence ID" value="NZ_CP114014.1"/>
</dbReference>
<proteinExistence type="predicted"/>
<dbReference type="KEGG" id="parq:DSM112329_05262"/>
<evidence type="ECO:0000313" key="1">
    <source>
        <dbReference type="EMBL" id="XAY08362.1"/>
    </source>
</evidence>
<dbReference type="EMBL" id="CP114014">
    <property type="protein sequence ID" value="XAY08362.1"/>
    <property type="molecule type" value="Genomic_DNA"/>
</dbReference>
<organism evidence="1">
    <name type="scientific">Paraconexibacter sp. AEG42_29</name>
    <dbReference type="NCBI Taxonomy" id="2997339"/>
    <lineage>
        <taxon>Bacteria</taxon>
        <taxon>Bacillati</taxon>
        <taxon>Actinomycetota</taxon>
        <taxon>Thermoleophilia</taxon>
        <taxon>Solirubrobacterales</taxon>
        <taxon>Paraconexibacteraceae</taxon>
        <taxon>Paraconexibacter</taxon>
    </lineage>
</organism>
<dbReference type="AlphaFoldDB" id="A0AAU7B409"/>
<protein>
    <submittedName>
        <fullName evidence="1">Uncharacterized protein</fullName>
    </submittedName>
</protein>
<name>A0AAU7B409_9ACTN</name>
<sequence length="117" mass="12207">MLLHTHLTLLDGSRVRLRLPQARDRAGLLALLGRVGVGIDLLDLQRTLRFDPQRRAVVFATTWTPGAVAGETVVGVGAVTFAHGTPDLLIADEASAPGLGAALADVLHTAASARRAA</sequence>
<accession>A0AAU7B409</accession>
<gene>
    <name evidence="1" type="ORF">DSM112329_05262</name>
</gene>
<reference evidence="1" key="1">
    <citation type="submission" date="2022-12" db="EMBL/GenBank/DDBJ databases">
        <title>Paraconexibacter alkalitolerans sp. nov. and Baekduia alba sp. nov., isolated from soil and emended description of the genera Paraconexibacter (Chun et al., 2020) and Baekduia (An et al., 2020).</title>
        <authorList>
            <person name="Vieira S."/>
            <person name="Huber K.J."/>
            <person name="Geppert A."/>
            <person name="Wolf J."/>
            <person name="Neumann-Schaal M."/>
            <person name="Muesken M."/>
            <person name="Overmann J."/>
        </authorList>
    </citation>
    <scope>NUCLEOTIDE SEQUENCE</scope>
    <source>
        <strain evidence="1">AEG42_29</strain>
    </source>
</reference>